<name>A0A0F9FI09_9ZZZZ</name>
<dbReference type="EMBL" id="LAZR01021274">
    <property type="protein sequence ID" value="KKL85888.1"/>
    <property type="molecule type" value="Genomic_DNA"/>
</dbReference>
<reference evidence="1" key="1">
    <citation type="journal article" date="2015" name="Nature">
        <title>Complex archaea that bridge the gap between prokaryotes and eukaryotes.</title>
        <authorList>
            <person name="Spang A."/>
            <person name="Saw J.H."/>
            <person name="Jorgensen S.L."/>
            <person name="Zaremba-Niedzwiedzka K."/>
            <person name="Martijn J."/>
            <person name="Lind A.E."/>
            <person name="van Eijk R."/>
            <person name="Schleper C."/>
            <person name="Guy L."/>
            <person name="Ettema T.J."/>
        </authorList>
    </citation>
    <scope>NUCLEOTIDE SEQUENCE</scope>
</reference>
<comment type="caution">
    <text evidence="1">The sequence shown here is derived from an EMBL/GenBank/DDBJ whole genome shotgun (WGS) entry which is preliminary data.</text>
</comment>
<protein>
    <submittedName>
        <fullName evidence="1">Uncharacterized protein</fullName>
    </submittedName>
</protein>
<gene>
    <name evidence="1" type="ORF">LCGC14_1950250</name>
</gene>
<evidence type="ECO:0000313" key="1">
    <source>
        <dbReference type="EMBL" id="KKL85888.1"/>
    </source>
</evidence>
<organism evidence="1">
    <name type="scientific">marine sediment metagenome</name>
    <dbReference type="NCBI Taxonomy" id="412755"/>
    <lineage>
        <taxon>unclassified sequences</taxon>
        <taxon>metagenomes</taxon>
        <taxon>ecological metagenomes</taxon>
    </lineage>
</organism>
<accession>A0A0F9FI09</accession>
<proteinExistence type="predicted"/>
<sequence>MMQEPHQMEDELLQFDPTEAEGFALLPQGWFVWLTGEVRTKNADGEPLTREVEGKTVRRMMVQCLAQAPVWAKEAKRQTWEFMDLGGPWAGFTENFLVALGFPTVSEKGKKVLDPTVLPQLRLSDISNKEFAARITHNVDKNDPEVTHANLVKPVPVARYNESQAAVEPTVEFPGEAS</sequence>
<dbReference type="AlphaFoldDB" id="A0A0F9FI09"/>